<evidence type="ECO:0000256" key="1">
    <source>
        <dbReference type="ARBA" id="ARBA00001974"/>
    </source>
</evidence>
<reference evidence="6" key="1">
    <citation type="submission" date="2022-10" db="EMBL/GenBank/DDBJ databases">
        <title>Roseovarius pelagicus sp. nov., isolated from Arctic seawater.</title>
        <authorList>
            <person name="Hong Y.W."/>
            <person name="Hwang C.Y."/>
        </authorList>
    </citation>
    <scope>NUCLEOTIDE SEQUENCE</scope>
    <source>
        <strain evidence="6">HL-MP18</strain>
        <plasmid evidence="6">unnamed2</plasmid>
    </source>
</reference>
<evidence type="ECO:0000313" key="6">
    <source>
        <dbReference type="EMBL" id="UXX81450.1"/>
    </source>
</evidence>
<dbReference type="EMBL" id="CP106737">
    <property type="protein sequence ID" value="UXX81450.1"/>
    <property type="molecule type" value="Genomic_DNA"/>
</dbReference>
<dbReference type="InterPro" id="IPR007867">
    <property type="entry name" value="GMC_OxRtase_C"/>
</dbReference>
<dbReference type="PIRSF" id="PIRSF000137">
    <property type="entry name" value="Alcohol_oxidase"/>
    <property type="match status" value="1"/>
</dbReference>
<dbReference type="InterPro" id="IPR036188">
    <property type="entry name" value="FAD/NAD-bd_sf"/>
</dbReference>
<gene>
    <name evidence="6" type="ORF">N7U68_00905</name>
</gene>
<dbReference type="RefSeq" id="WP_263046650.1">
    <property type="nucleotide sequence ID" value="NZ_CP106737.1"/>
</dbReference>
<keyword evidence="3" id="KW-0285">Flavoprotein</keyword>
<feature type="domain" description="Glucose-methanol-choline oxidoreductase N-terminal" evidence="5">
    <location>
        <begin position="255"/>
        <end position="269"/>
    </location>
</feature>
<dbReference type="Pfam" id="PF00732">
    <property type="entry name" value="GMC_oxred_N"/>
    <property type="match status" value="1"/>
</dbReference>
<dbReference type="Gene3D" id="3.50.50.60">
    <property type="entry name" value="FAD/NAD(P)-binding domain"/>
    <property type="match status" value="1"/>
</dbReference>
<dbReference type="Pfam" id="PF05199">
    <property type="entry name" value="GMC_oxred_C"/>
    <property type="match status" value="1"/>
</dbReference>
<dbReference type="EC" id="1.1.99.1" evidence="6"/>
<dbReference type="Proteomes" id="UP001064087">
    <property type="component" value="Plasmid unnamed2"/>
</dbReference>
<dbReference type="PROSITE" id="PS00624">
    <property type="entry name" value="GMC_OXRED_2"/>
    <property type="match status" value="1"/>
</dbReference>
<dbReference type="GO" id="GO:0008812">
    <property type="term" value="F:choline dehydrogenase activity"/>
    <property type="evidence" value="ECO:0007669"/>
    <property type="project" value="UniProtKB-EC"/>
</dbReference>
<evidence type="ECO:0000313" key="7">
    <source>
        <dbReference type="Proteomes" id="UP001064087"/>
    </source>
</evidence>
<keyword evidence="4" id="KW-0274">FAD</keyword>
<dbReference type="NCBIfam" id="NF002550">
    <property type="entry name" value="PRK02106.1"/>
    <property type="match status" value="1"/>
</dbReference>
<dbReference type="InterPro" id="IPR012132">
    <property type="entry name" value="GMC_OxRdtase"/>
</dbReference>
<keyword evidence="6" id="KW-0614">Plasmid</keyword>
<proteinExistence type="inferred from homology"/>
<dbReference type="SUPFAM" id="SSF54373">
    <property type="entry name" value="FAD-linked reductases, C-terminal domain"/>
    <property type="match status" value="1"/>
</dbReference>
<comment type="similarity">
    <text evidence="2">Belongs to the GMC oxidoreductase family.</text>
</comment>
<evidence type="ECO:0000256" key="4">
    <source>
        <dbReference type="ARBA" id="ARBA00022827"/>
    </source>
</evidence>
<keyword evidence="6" id="KW-0560">Oxidoreductase</keyword>
<geneLocation type="plasmid" evidence="6 7">
    <name>unnamed2</name>
</geneLocation>
<evidence type="ECO:0000256" key="3">
    <source>
        <dbReference type="ARBA" id="ARBA00022630"/>
    </source>
</evidence>
<evidence type="ECO:0000256" key="2">
    <source>
        <dbReference type="ARBA" id="ARBA00010790"/>
    </source>
</evidence>
<dbReference type="SUPFAM" id="SSF51905">
    <property type="entry name" value="FAD/NAD(P)-binding domain"/>
    <property type="match status" value="1"/>
</dbReference>
<dbReference type="Gene3D" id="3.30.560.10">
    <property type="entry name" value="Glucose Oxidase, domain 3"/>
    <property type="match status" value="1"/>
</dbReference>
<accession>A0ABY6D760</accession>
<evidence type="ECO:0000259" key="5">
    <source>
        <dbReference type="PROSITE" id="PS00624"/>
    </source>
</evidence>
<sequence length="531" mass="58068">MTQEFDYIVVGAGSAGCVLANRLTASGKHRVLLIEAGPDDNHLFINMPAAFTQAMTKGRFDWGYETEPEQHLNGRTAPCYRGRVMGGSSSINAMSFVRGHRADFDAWALEHGLEDWSYEKCLPYFKKLETFSGGANDYRGGSGTVNVTAPKLSSPLQSMFLAAAEQAGYPIAKDTNGEDQEGFGLNDQTIHKGRRVSAATAYIHPIRSRKNLRIEKEAMVDRVLFADGRTRGVEYRKNGQTKQAFCAKEVILSAGSINSPKLLVLSGIGPAKQLASLGIDVVVDSPEVGQNLHDHVDFSISHKANQPITVSPALRFPKKAIIGIEWILRKTGWGATNHFETVGYIRTNDELSQPNVQYVLVPLLAKPDGSSKARVHGFQVTAMLLRPRSRGTVTVQSTDSERPPAIHYNYLARTGDLDELRECVRKLRVILAQPSLDACRGPELSPGIEVQTDDEIDEFIRQNLKSTYHPCGTCRMGIDDASVVDAEGRVRGVSGLRVVDASIFPSVTSGNINAPTLMMAEKLVDKVLDGQ</sequence>
<dbReference type="PANTHER" id="PTHR11552:SF147">
    <property type="entry name" value="CHOLINE DEHYDROGENASE, MITOCHONDRIAL"/>
    <property type="match status" value="1"/>
</dbReference>
<comment type="cofactor">
    <cofactor evidence="1">
        <name>FAD</name>
        <dbReference type="ChEBI" id="CHEBI:57692"/>
    </cofactor>
</comment>
<dbReference type="PANTHER" id="PTHR11552">
    <property type="entry name" value="GLUCOSE-METHANOL-CHOLINE GMC OXIDOREDUCTASE"/>
    <property type="match status" value="1"/>
</dbReference>
<protein>
    <submittedName>
        <fullName evidence="6">Choline dehydrogenase</fullName>
        <ecNumber evidence="6">1.1.99.1</ecNumber>
    </submittedName>
</protein>
<keyword evidence="7" id="KW-1185">Reference proteome</keyword>
<organism evidence="6 7">
    <name type="scientific">Roseovarius pelagicus</name>
    <dbReference type="NCBI Taxonomy" id="2980108"/>
    <lineage>
        <taxon>Bacteria</taxon>
        <taxon>Pseudomonadati</taxon>
        <taxon>Pseudomonadota</taxon>
        <taxon>Alphaproteobacteria</taxon>
        <taxon>Rhodobacterales</taxon>
        <taxon>Roseobacteraceae</taxon>
        <taxon>Roseovarius</taxon>
    </lineage>
</organism>
<dbReference type="InterPro" id="IPR000172">
    <property type="entry name" value="GMC_OxRdtase_N"/>
</dbReference>
<name>A0ABY6D760_9RHOB</name>